<dbReference type="EMBL" id="EQ973892">
    <property type="protein sequence ID" value="EEF40020.1"/>
    <property type="molecule type" value="Genomic_DNA"/>
</dbReference>
<gene>
    <name evidence="8" type="ORF">RCOM_0602350</name>
</gene>
<keyword evidence="5 6" id="KW-0472">Membrane</keyword>
<dbReference type="GO" id="GO:0009617">
    <property type="term" value="P:response to bacterium"/>
    <property type="evidence" value="ECO:0007669"/>
    <property type="project" value="InterPro"/>
</dbReference>
<dbReference type="GO" id="GO:0005789">
    <property type="term" value="C:endoplasmic reticulum membrane"/>
    <property type="evidence" value="ECO:0007669"/>
    <property type="project" value="UniProtKB-SubCell"/>
</dbReference>
<keyword evidence="9" id="KW-1185">Reference proteome</keyword>
<reference evidence="9" key="1">
    <citation type="journal article" date="2010" name="Nat. Biotechnol.">
        <title>Draft genome sequence of the oilseed species Ricinus communis.</title>
        <authorList>
            <person name="Chan A.P."/>
            <person name="Crabtree J."/>
            <person name="Zhao Q."/>
            <person name="Lorenzi H."/>
            <person name="Orvis J."/>
            <person name="Puiu D."/>
            <person name="Melake-Berhan A."/>
            <person name="Jones K.M."/>
            <person name="Redman J."/>
            <person name="Chen G."/>
            <person name="Cahoon E.B."/>
            <person name="Gedil M."/>
            <person name="Stanke M."/>
            <person name="Haas B.J."/>
            <person name="Wortman J.R."/>
            <person name="Fraser-Liggett C.M."/>
            <person name="Ravel J."/>
            <person name="Rabinowicz P.D."/>
        </authorList>
    </citation>
    <scope>NUCLEOTIDE SEQUENCE [LARGE SCALE GENOMIC DNA]</scope>
    <source>
        <strain evidence="9">cv. Hale</strain>
    </source>
</reference>
<organism evidence="8 9">
    <name type="scientific">Ricinus communis</name>
    <name type="common">Castor bean</name>
    <dbReference type="NCBI Taxonomy" id="3988"/>
    <lineage>
        <taxon>Eukaryota</taxon>
        <taxon>Viridiplantae</taxon>
        <taxon>Streptophyta</taxon>
        <taxon>Embryophyta</taxon>
        <taxon>Tracheophyta</taxon>
        <taxon>Spermatophyta</taxon>
        <taxon>Magnoliopsida</taxon>
        <taxon>eudicotyledons</taxon>
        <taxon>Gunneridae</taxon>
        <taxon>Pentapetalae</taxon>
        <taxon>rosids</taxon>
        <taxon>fabids</taxon>
        <taxon>Malpighiales</taxon>
        <taxon>Euphorbiaceae</taxon>
        <taxon>Acalyphoideae</taxon>
        <taxon>Acalypheae</taxon>
        <taxon>Ricinus</taxon>
    </lineage>
</organism>
<feature type="transmembrane region" description="Helical" evidence="6">
    <location>
        <begin position="139"/>
        <end position="158"/>
    </location>
</feature>
<evidence type="ECO:0000313" key="9">
    <source>
        <dbReference type="Proteomes" id="UP000008311"/>
    </source>
</evidence>
<protein>
    <recommendedName>
        <fullName evidence="6">Reticulon-like protein</fullName>
    </recommendedName>
</protein>
<keyword evidence="2 6" id="KW-0812">Transmembrane</keyword>
<dbReference type="InParanoid" id="B9S8L7"/>
<evidence type="ECO:0000256" key="6">
    <source>
        <dbReference type="RuleBase" id="RU363132"/>
    </source>
</evidence>
<dbReference type="OMA" id="WMFRVGA"/>
<feature type="transmembrane region" description="Helical" evidence="6">
    <location>
        <begin position="50"/>
        <end position="69"/>
    </location>
</feature>
<name>B9S8L7_RICCO</name>
<comment type="subcellular location">
    <subcellularLocation>
        <location evidence="1 6">Endoplasmic reticulum membrane</location>
        <topology evidence="1 6">Multi-pass membrane protein</topology>
    </subcellularLocation>
</comment>
<keyword evidence="4 6" id="KW-1133">Transmembrane helix</keyword>
<dbReference type="FunCoup" id="B9S8L7">
    <property type="interactions" value="13"/>
</dbReference>
<dbReference type="PANTHER" id="PTHR10994:SF145">
    <property type="entry name" value="RETICULON-LIKE PROTEIN B13"/>
    <property type="match status" value="1"/>
</dbReference>
<dbReference type="PANTHER" id="PTHR10994">
    <property type="entry name" value="RETICULON"/>
    <property type="match status" value="1"/>
</dbReference>
<evidence type="ECO:0000259" key="7">
    <source>
        <dbReference type="PROSITE" id="PS50845"/>
    </source>
</evidence>
<feature type="transmembrane region" description="Helical" evidence="6">
    <location>
        <begin position="26"/>
        <end position="44"/>
    </location>
</feature>
<dbReference type="KEGG" id="rcu:8260595"/>
<evidence type="ECO:0000256" key="1">
    <source>
        <dbReference type="ARBA" id="ARBA00004477"/>
    </source>
</evidence>
<dbReference type="STRING" id="3988.B9S8L7"/>
<dbReference type="PROSITE" id="PS50845">
    <property type="entry name" value="RETICULON"/>
    <property type="match status" value="1"/>
</dbReference>
<evidence type="ECO:0000256" key="4">
    <source>
        <dbReference type="ARBA" id="ARBA00022989"/>
    </source>
</evidence>
<evidence type="ECO:0000313" key="8">
    <source>
        <dbReference type="EMBL" id="EEF40020.1"/>
    </source>
</evidence>
<evidence type="ECO:0000256" key="5">
    <source>
        <dbReference type="ARBA" id="ARBA00023136"/>
    </source>
</evidence>
<sequence>MSDGSKSLLFSTDTVKDIVLWRRKKLSLLVLLVATVTWVLLDVYEFNFITVASWLAMLIVTSLFLYGNLVRLFRKEEPKISNWKISEETTTETAKSVRGMIEEGIRWMFHVSAESEWFIFARVVTVLWLLSYVGSFFDFLTLLYVGTVMGMSVPVIYVKNEEKIKRCEEWMKMKARRFYEMMDEKVFKQVKNKVVKVEEKKDKKVE</sequence>
<dbReference type="InterPro" id="IPR045064">
    <property type="entry name" value="Reticulon-like"/>
</dbReference>
<dbReference type="InterPro" id="IPR003388">
    <property type="entry name" value="Reticulon"/>
</dbReference>
<keyword evidence="3 6" id="KW-0256">Endoplasmic reticulum</keyword>
<dbReference type="OrthoDB" id="567788at2759"/>
<evidence type="ECO:0000256" key="2">
    <source>
        <dbReference type="ARBA" id="ARBA00022692"/>
    </source>
</evidence>
<feature type="domain" description="Reticulon" evidence="7">
    <location>
        <begin position="15"/>
        <end position="203"/>
    </location>
</feature>
<dbReference type="eggNOG" id="KOG1792">
    <property type="taxonomic scope" value="Eukaryota"/>
</dbReference>
<dbReference type="Proteomes" id="UP000008311">
    <property type="component" value="Unassembled WGS sequence"/>
</dbReference>
<dbReference type="Pfam" id="PF02453">
    <property type="entry name" value="Reticulon"/>
    <property type="match status" value="1"/>
</dbReference>
<feature type="transmembrane region" description="Helical" evidence="6">
    <location>
        <begin position="116"/>
        <end position="133"/>
    </location>
</feature>
<evidence type="ECO:0000256" key="3">
    <source>
        <dbReference type="ARBA" id="ARBA00022824"/>
    </source>
</evidence>
<accession>B9S8L7</accession>
<proteinExistence type="predicted"/>
<dbReference type="AlphaFoldDB" id="B9S8L7"/>